<dbReference type="PIRSF" id="PIRSF029171">
    <property type="entry name" value="Esterase_LipA"/>
    <property type="match status" value="1"/>
</dbReference>
<keyword evidence="4" id="KW-0964">Secreted</keyword>
<keyword evidence="14" id="KW-1185">Reference proteome</keyword>
<dbReference type="PANTHER" id="PTHR34853">
    <property type="match status" value="1"/>
</dbReference>
<evidence type="ECO:0000256" key="1">
    <source>
        <dbReference type="ARBA" id="ARBA00001024"/>
    </source>
</evidence>
<name>A0AAF0EPW1_9BASI</name>
<evidence type="ECO:0000256" key="6">
    <source>
        <dbReference type="ARBA" id="ARBA00022963"/>
    </source>
</evidence>
<proteinExistence type="inferred from homology"/>
<evidence type="ECO:0000256" key="9">
    <source>
        <dbReference type="ARBA" id="ARBA00043986"/>
    </source>
</evidence>
<evidence type="ECO:0000256" key="7">
    <source>
        <dbReference type="ARBA" id="ARBA00023026"/>
    </source>
</evidence>
<dbReference type="InterPro" id="IPR005152">
    <property type="entry name" value="Lipase_secreted"/>
</dbReference>
<dbReference type="AlphaFoldDB" id="A0AAF0EPW1"/>
<evidence type="ECO:0000256" key="2">
    <source>
        <dbReference type="ARBA" id="ARBA00004613"/>
    </source>
</evidence>
<evidence type="ECO:0000256" key="11">
    <source>
        <dbReference type="ARBA" id="ARBA00048461"/>
    </source>
</evidence>
<reference evidence="13" key="1">
    <citation type="submission" date="2023-03" db="EMBL/GenBank/DDBJ databases">
        <title>Mating type loci evolution in Malassezia.</title>
        <authorList>
            <person name="Coelho M.A."/>
        </authorList>
    </citation>
    <scope>NUCLEOTIDE SEQUENCE</scope>
    <source>
        <strain evidence="13">CBS 11721</strain>
    </source>
</reference>
<dbReference type="Pfam" id="PF03583">
    <property type="entry name" value="LIP"/>
    <property type="match status" value="1"/>
</dbReference>
<dbReference type="SUPFAM" id="SSF53474">
    <property type="entry name" value="alpha/beta-Hydrolases"/>
    <property type="match status" value="2"/>
</dbReference>
<sequence length="458" mass="50037">MRLLAACAPLLALAASAAAYVVPRDANDPFYTPDAGWEDKQPGDILKWRAIQPKFLTQDFSVAEAYQLLYRTSHNKASEPSHTVTTILIPHNAKRDHLVVGSTAQDSNGPQCAPSAAYTYNSATNVIVTIDQTIFTQYLNEGYVMTVPDKYGPLGAFAAGRMEGHMLLDSIRATLNFDKINLPKDTRVAGYGYSGGAITLGWAASLKPVYAPELNVIAWSMGGTPVNLPTTIDMLNDSPVSGLAISGMTGIMAAYPETYESVKDYLNDNGRRAFAFAKKSCAVDVILKYPFKSLYSYEFQTKGPSIFDNPTVQAVFEETSMGHHPKLTPDVPTFMYHAEHDEIIPYAPARETAKTWCANGAQIYFESYSHIEHGHFTTELTGSVPAFHYIRDRFNGKPAPSGCHFVDEGTLFFDPSVLGGLIGQVANDLFAVFGEDIGPESKILSAKQKVVLNPGEKY</sequence>
<dbReference type="Gene3D" id="3.40.50.1820">
    <property type="entry name" value="alpha/beta hydrolase"/>
    <property type="match status" value="1"/>
</dbReference>
<dbReference type="Proteomes" id="UP001219933">
    <property type="component" value="Chromosome 1"/>
</dbReference>
<dbReference type="EMBL" id="CP119877">
    <property type="protein sequence ID" value="WFD34150.1"/>
    <property type="molecule type" value="Genomic_DNA"/>
</dbReference>
<dbReference type="EC" id="3.1.1.3" evidence="3"/>
<feature type="signal peptide" evidence="12">
    <location>
        <begin position="1"/>
        <end position="19"/>
    </location>
</feature>
<accession>A0AAF0EPW1</accession>
<evidence type="ECO:0000256" key="8">
    <source>
        <dbReference type="ARBA" id="ARBA00023098"/>
    </source>
</evidence>
<dbReference type="GO" id="GO:0004806">
    <property type="term" value="F:triacylglycerol lipase activity"/>
    <property type="evidence" value="ECO:0007669"/>
    <property type="project" value="UniProtKB-UniRule"/>
</dbReference>
<keyword evidence="8" id="KW-0443">Lipid metabolism</keyword>
<dbReference type="Gene3D" id="1.10.260.130">
    <property type="match status" value="1"/>
</dbReference>
<dbReference type="GO" id="GO:0005576">
    <property type="term" value="C:extracellular region"/>
    <property type="evidence" value="ECO:0007669"/>
    <property type="project" value="UniProtKB-SubCell"/>
</dbReference>
<dbReference type="PANTHER" id="PTHR34853:SF1">
    <property type="entry name" value="LIPASE 5"/>
    <property type="match status" value="1"/>
</dbReference>
<comment type="catalytic activity">
    <reaction evidence="11">
        <text>a monoacylglycerol + H2O = glycerol + a fatty acid + H(+)</text>
        <dbReference type="Rhea" id="RHEA:15245"/>
        <dbReference type="ChEBI" id="CHEBI:15377"/>
        <dbReference type="ChEBI" id="CHEBI:15378"/>
        <dbReference type="ChEBI" id="CHEBI:17408"/>
        <dbReference type="ChEBI" id="CHEBI:17754"/>
        <dbReference type="ChEBI" id="CHEBI:28868"/>
    </reaction>
</comment>
<comment type="subcellular location">
    <subcellularLocation>
        <location evidence="2">Secreted</location>
    </subcellularLocation>
</comment>
<feature type="chain" id="PRO_5041785515" description="triacylglycerol lipase" evidence="12">
    <location>
        <begin position="20"/>
        <end position="458"/>
    </location>
</feature>
<keyword evidence="12" id="KW-0732">Signal</keyword>
<comment type="catalytic activity">
    <reaction evidence="10">
        <text>a diacylglycerol + H2O = a monoacylglycerol + a fatty acid + H(+)</text>
        <dbReference type="Rhea" id="RHEA:32731"/>
        <dbReference type="ChEBI" id="CHEBI:15377"/>
        <dbReference type="ChEBI" id="CHEBI:15378"/>
        <dbReference type="ChEBI" id="CHEBI:17408"/>
        <dbReference type="ChEBI" id="CHEBI:18035"/>
        <dbReference type="ChEBI" id="CHEBI:28868"/>
    </reaction>
</comment>
<organism evidence="13 14">
    <name type="scientific">Malassezia cuniculi</name>
    <dbReference type="NCBI Taxonomy" id="948313"/>
    <lineage>
        <taxon>Eukaryota</taxon>
        <taxon>Fungi</taxon>
        <taxon>Dikarya</taxon>
        <taxon>Basidiomycota</taxon>
        <taxon>Ustilaginomycotina</taxon>
        <taxon>Malasseziomycetes</taxon>
        <taxon>Malasseziales</taxon>
        <taxon>Malasseziaceae</taxon>
        <taxon>Malassezia</taxon>
    </lineage>
</organism>
<comment type="catalytic activity">
    <reaction evidence="1">
        <text>a triacylglycerol + H2O = a diacylglycerol + a fatty acid + H(+)</text>
        <dbReference type="Rhea" id="RHEA:12044"/>
        <dbReference type="ChEBI" id="CHEBI:15377"/>
        <dbReference type="ChEBI" id="CHEBI:15378"/>
        <dbReference type="ChEBI" id="CHEBI:17855"/>
        <dbReference type="ChEBI" id="CHEBI:18035"/>
        <dbReference type="ChEBI" id="CHEBI:28868"/>
        <dbReference type="EC" id="3.1.1.3"/>
    </reaction>
</comment>
<evidence type="ECO:0000256" key="10">
    <source>
        <dbReference type="ARBA" id="ARBA00047591"/>
    </source>
</evidence>
<evidence type="ECO:0000313" key="13">
    <source>
        <dbReference type="EMBL" id="WFD34150.1"/>
    </source>
</evidence>
<evidence type="ECO:0000313" key="14">
    <source>
        <dbReference type="Proteomes" id="UP001219933"/>
    </source>
</evidence>
<keyword evidence="6" id="KW-0442">Lipid degradation</keyword>
<comment type="similarity">
    <text evidence="9">Belongs to the AB hydrolase superfamily. Lipase family. Class Lip subfamily.</text>
</comment>
<evidence type="ECO:0000256" key="12">
    <source>
        <dbReference type="PIRNR" id="PIRNR029171"/>
    </source>
</evidence>
<protein>
    <recommendedName>
        <fullName evidence="3">triacylglycerol lipase</fullName>
        <ecNumber evidence="3">3.1.1.3</ecNumber>
    </recommendedName>
</protein>
<gene>
    <name evidence="13" type="ORF">MCUN1_000986</name>
</gene>
<keyword evidence="5" id="KW-0378">Hydrolase</keyword>
<keyword evidence="7" id="KW-0843">Virulence</keyword>
<evidence type="ECO:0000256" key="3">
    <source>
        <dbReference type="ARBA" id="ARBA00013279"/>
    </source>
</evidence>
<dbReference type="GO" id="GO:0016042">
    <property type="term" value="P:lipid catabolic process"/>
    <property type="evidence" value="ECO:0007669"/>
    <property type="project" value="UniProtKB-UniRule"/>
</dbReference>
<dbReference type="InterPro" id="IPR029058">
    <property type="entry name" value="AB_hydrolase_fold"/>
</dbReference>
<evidence type="ECO:0000256" key="4">
    <source>
        <dbReference type="ARBA" id="ARBA00022525"/>
    </source>
</evidence>
<evidence type="ECO:0000256" key="5">
    <source>
        <dbReference type="ARBA" id="ARBA00022801"/>
    </source>
</evidence>